<dbReference type="SFLD" id="SFLDG00358">
    <property type="entry name" value="Main_(cytGST)"/>
    <property type="match status" value="1"/>
</dbReference>
<dbReference type="SUPFAM" id="SSF52833">
    <property type="entry name" value="Thioredoxin-like"/>
    <property type="match status" value="1"/>
</dbReference>
<comment type="caution">
    <text evidence="3">The sequence shown here is derived from an EMBL/GenBank/DDBJ whole genome shotgun (WGS) entry which is preliminary data.</text>
</comment>
<dbReference type="PROSITE" id="PS50404">
    <property type="entry name" value="GST_NTER"/>
    <property type="match status" value="1"/>
</dbReference>
<protein>
    <submittedName>
        <fullName evidence="3">Glutathione S-transferase</fullName>
    </submittedName>
</protein>
<sequence length="193" mass="21196">MILYYFPGGCSQACHIALIEGGLPHQLVKVGRERRTEDGQDFNLINGKGYTPALELDDGTVLTEGLAILVFIAEQSGQLLAKEGLARWRALEATAFMSTEIHRNFIPLFRGGSEQEKAQAAQTLLMRFGTLSEQLGEREFLVGAQMTIADCYLFIMLCWAARMGVAVPARLDGYLTRMKQIPSVAKALVAEGL</sequence>
<dbReference type="InterPro" id="IPR004045">
    <property type="entry name" value="Glutathione_S-Trfase_N"/>
</dbReference>
<dbReference type="Pfam" id="PF00043">
    <property type="entry name" value="GST_C"/>
    <property type="match status" value="1"/>
</dbReference>
<dbReference type="PANTHER" id="PTHR44051">
    <property type="entry name" value="GLUTATHIONE S-TRANSFERASE-RELATED"/>
    <property type="match status" value="1"/>
</dbReference>
<dbReference type="Pfam" id="PF13409">
    <property type="entry name" value="GST_N_2"/>
    <property type="match status" value="1"/>
</dbReference>
<evidence type="ECO:0000259" key="1">
    <source>
        <dbReference type="PROSITE" id="PS50404"/>
    </source>
</evidence>
<proteinExistence type="predicted"/>
<evidence type="ECO:0000259" key="2">
    <source>
        <dbReference type="PROSITE" id="PS50405"/>
    </source>
</evidence>
<dbReference type="SFLD" id="SFLDS00019">
    <property type="entry name" value="Glutathione_Transferase_(cytos"/>
    <property type="match status" value="1"/>
</dbReference>
<dbReference type="OrthoDB" id="8772754at2"/>
<gene>
    <name evidence="3" type="ORF">BFW87_23630</name>
</gene>
<dbReference type="CDD" id="cd03188">
    <property type="entry name" value="GST_C_Beta"/>
    <property type="match status" value="1"/>
</dbReference>
<dbReference type="InterPro" id="IPR004046">
    <property type="entry name" value="GST_C"/>
</dbReference>
<organism evidence="3 4">
    <name type="scientific">Pseudomonas fluorescens</name>
    <dbReference type="NCBI Taxonomy" id="294"/>
    <lineage>
        <taxon>Bacteria</taxon>
        <taxon>Pseudomonadati</taxon>
        <taxon>Pseudomonadota</taxon>
        <taxon>Gammaproteobacteria</taxon>
        <taxon>Pseudomonadales</taxon>
        <taxon>Pseudomonadaceae</taxon>
        <taxon>Pseudomonas</taxon>
    </lineage>
</organism>
<accession>A0A1T2Y6L5</accession>
<feature type="domain" description="GST N-terminal" evidence="1">
    <location>
        <begin position="1"/>
        <end position="80"/>
    </location>
</feature>
<dbReference type="Gene3D" id="1.20.1050.10">
    <property type="match status" value="1"/>
</dbReference>
<reference evidence="3 4" key="1">
    <citation type="submission" date="2016-12" db="EMBL/GenBank/DDBJ databases">
        <title>Draft genome sequences of seven strains of Pseudomonas fluorescens that produce 4-formylaminooxyvinylglycine.</title>
        <authorList>
            <person name="Okrent R.A."/>
            <person name="Manning V.A."/>
            <person name="Trippe K.M."/>
        </authorList>
    </citation>
    <scope>NUCLEOTIDE SEQUENCE [LARGE SCALE GENOMIC DNA]</scope>
    <source>
        <strain evidence="3 4">P5A</strain>
    </source>
</reference>
<dbReference type="GO" id="GO:0016740">
    <property type="term" value="F:transferase activity"/>
    <property type="evidence" value="ECO:0007669"/>
    <property type="project" value="UniProtKB-KW"/>
</dbReference>
<dbReference type="SUPFAM" id="SSF47616">
    <property type="entry name" value="GST C-terminal domain-like"/>
    <property type="match status" value="1"/>
</dbReference>
<dbReference type="InterPro" id="IPR040079">
    <property type="entry name" value="Glutathione_S-Trfase"/>
</dbReference>
<dbReference type="AlphaFoldDB" id="A0A1T2Y6L5"/>
<dbReference type="Proteomes" id="UP000190965">
    <property type="component" value="Unassembled WGS sequence"/>
</dbReference>
<evidence type="ECO:0000313" key="4">
    <source>
        <dbReference type="Proteomes" id="UP000190965"/>
    </source>
</evidence>
<dbReference type="PROSITE" id="PS50405">
    <property type="entry name" value="GST_CTER"/>
    <property type="match status" value="1"/>
</dbReference>
<keyword evidence="3" id="KW-0808">Transferase</keyword>
<dbReference type="RefSeq" id="WP_078742126.1">
    <property type="nucleotide sequence ID" value="NZ_MSDF01000044.1"/>
</dbReference>
<dbReference type="PANTHER" id="PTHR44051:SF8">
    <property type="entry name" value="GLUTATHIONE S-TRANSFERASE GSTA"/>
    <property type="match status" value="1"/>
</dbReference>
<dbReference type="CDD" id="cd03057">
    <property type="entry name" value="GST_N_Beta"/>
    <property type="match status" value="1"/>
</dbReference>
<dbReference type="EMBL" id="MSDF01000044">
    <property type="protein sequence ID" value="OPA87635.1"/>
    <property type="molecule type" value="Genomic_DNA"/>
</dbReference>
<name>A0A1T2Y6L5_PSEFL</name>
<feature type="domain" description="GST C-terminal" evidence="2">
    <location>
        <begin position="83"/>
        <end position="193"/>
    </location>
</feature>
<dbReference type="Gene3D" id="3.40.30.10">
    <property type="entry name" value="Glutaredoxin"/>
    <property type="match status" value="1"/>
</dbReference>
<evidence type="ECO:0000313" key="3">
    <source>
        <dbReference type="EMBL" id="OPA87635.1"/>
    </source>
</evidence>
<dbReference type="InterPro" id="IPR010987">
    <property type="entry name" value="Glutathione-S-Trfase_C-like"/>
</dbReference>
<dbReference type="InterPro" id="IPR036249">
    <property type="entry name" value="Thioredoxin-like_sf"/>
</dbReference>
<dbReference type="InterPro" id="IPR036282">
    <property type="entry name" value="Glutathione-S-Trfase_C_sf"/>
</dbReference>